<organism evidence="2 3">
    <name type="scientific">Pristionchus fissidentatus</name>
    <dbReference type="NCBI Taxonomy" id="1538716"/>
    <lineage>
        <taxon>Eukaryota</taxon>
        <taxon>Metazoa</taxon>
        <taxon>Ecdysozoa</taxon>
        <taxon>Nematoda</taxon>
        <taxon>Chromadorea</taxon>
        <taxon>Rhabditida</taxon>
        <taxon>Rhabditina</taxon>
        <taxon>Diplogasteromorpha</taxon>
        <taxon>Diplogasteroidea</taxon>
        <taxon>Neodiplogasteridae</taxon>
        <taxon>Pristionchus</taxon>
    </lineage>
</organism>
<accession>A0AAV5WUH3</accession>
<feature type="transmembrane region" description="Helical" evidence="1">
    <location>
        <begin position="45"/>
        <end position="66"/>
    </location>
</feature>
<feature type="non-terminal residue" evidence="2">
    <location>
        <position position="96"/>
    </location>
</feature>
<name>A0AAV5WUH3_9BILA</name>
<protein>
    <submittedName>
        <fullName evidence="2">Uncharacterized protein</fullName>
    </submittedName>
</protein>
<evidence type="ECO:0000313" key="2">
    <source>
        <dbReference type="EMBL" id="GMT33898.1"/>
    </source>
</evidence>
<evidence type="ECO:0000313" key="3">
    <source>
        <dbReference type="Proteomes" id="UP001432322"/>
    </source>
</evidence>
<dbReference type="EMBL" id="BTSY01000006">
    <property type="protein sequence ID" value="GMT33898.1"/>
    <property type="molecule type" value="Genomic_DNA"/>
</dbReference>
<gene>
    <name evidence="2" type="ORF">PFISCL1PPCAC_25195</name>
</gene>
<keyword evidence="1" id="KW-0812">Transmembrane</keyword>
<comment type="caution">
    <text evidence="2">The sequence shown here is derived from an EMBL/GenBank/DDBJ whole genome shotgun (WGS) entry which is preliminary data.</text>
</comment>
<keyword evidence="3" id="KW-1185">Reference proteome</keyword>
<dbReference type="AlphaFoldDB" id="A0AAV5WUH3"/>
<keyword evidence="1" id="KW-0472">Membrane</keyword>
<dbReference type="Proteomes" id="UP001432322">
    <property type="component" value="Unassembled WGS sequence"/>
</dbReference>
<keyword evidence="1" id="KW-1133">Transmembrane helix</keyword>
<proteinExistence type="predicted"/>
<evidence type="ECO:0000256" key="1">
    <source>
        <dbReference type="SAM" id="Phobius"/>
    </source>
</evidence>
<feature type="transmembrane region" description="Helical" evidence="1">
    <location>
        <begin position="7"/>
        <end position="33"/>
    </location>
</feature>
<reference evidence="2" key="1">
    <citation type="submission" date="2023-10" db="EMBL/GenBank/DDBJ databases">
        <title>Genome assembly of Pristionchus species.</title>
        <authorList>
            <person name="Yoshida K."/>
            <person name="Sommer R.J."/>
        </authorList>
    </citation>
    <scope>NUCLEOTIDE SEQUENCE</scope>
    <source>
        <strain evidence="2">RS5133</strain>
    </source>
</reference>
<sequence>MCSSNVYLAAGAVVTVTSFASGAVLALLVLLKVVDFEALRDPLDAFVAVATVGSLGSFAIGGIGVLHKIYDKWRSGLTPEATPAASSPPPTSHSLG</sequence>